<feature type="domain" description="AFL C-terminal" evidence="4">
    <location>
        <begin position="216"/>
        <end position="309"/>
    </location>
</feature>
<dbReference type="Pfam" id="PF18067">
    <property type="entry name" value="Lipase_C"/>
    <property type="match status" value="1"/>
</dbReference>
<dbReference type="Pfam" id="PF00561">
    <property type="entry name" value="Abhydrolase_1"/>
    <property type="match status" value="1"/>
</dbReference>
<reference evidence="7" key="1">
    <citation type="submission" date="2017-08" db="EMBL/GenBank/DDBJ databases">
        <authorList>
            <person name="Varghese N."/>
            <person name="Submissions S."/>
        </authorList>
    </citation>
    <scope>NUCLEOTIDE SEQUENCE [LARGE SCALE GENOMIC DNA]</scope>
    <source>
        <strain evidence="7">DSM 4725</strain>
    </source>
</reference>
<sequence length="451" mass="47413">MINSGRVRRPLSALVLVAALALTGCSSDGDDDGASAAEPAVATVEGTDPLPPLPDDVALPIVFVHGFAGSAQQIESNAMRLVANGYPADRIVAYDHDGAGLDIPGYAAGLTELVDETLAEFDVEQVHLIGHSRGTAVGNLFLSDPASAATVAKYVAIDGRPCPEPQVVPCIAPVQAQFPGQTHVEVATSKESFAAQYEFLVGQAPEVVDIVPQREPVEISGRAVNFPANTGRDATLDIWAIDAASGARTGDEPHASIELGPDGEFGPVELENAAHYEYALSSDASPVVHHLYLQPYVRSSAFVRLLSSEADGTIRQNTNVGDEHTALVIMRMREWHAQGDPDVLELSVDDGEPVDVITDFVGNSAIGLHVHDDVATPGESTTAKLPYFGEQPFQSGIDVFLPASPDGDGTVTARNLPRGDAGRPQTLNVPNWPSSGHTVSLVFADWAVDGA</sequence>
<protein>
    <submittedName>
        <fullName evidence="6">Alpha/beta hydrolase family protein</fullName>
    </submittedName>
</protein>
<gene>
    <name evidence="6" type="ORF">SAMN05660748_4356</name>
</gene>
<feature type="domain" description="AF-1763-like C-terminal" evidence="5">
    <location>
        <begin position="330"/>
        <end position="445"/>
    </location>
</feature>
<accession>A0A285VJ67</accession>
<dbReference type="EMBL" id="OBQI01000008">
    <property type="protein sequence ID" value="SOC53246.1"/>
    <property type="molecule type" value="Genomic_DNA"/>
</dbReference>
<dbReference type="Pfam" id="PF21768">
    <property type="entry name" value="AF_1763-like_C"/>
    <property type="match status" value="1"/>
</dbReference>
<evidence type="ECO:0000313" key="7">
    <source>
        <dbReference type="Proteomes" id="UP000219435"/>
    </source>
</evidence>
<dbReference type="Gene3D" id="2.60.40.2190">
    <property type="match status" value="1"/>
</dbReference>
<dbReference type="InterPro" id="IPR000073">
    <property type="entry name" value="AB_hydrolase_1"/>
</dbReference>
<evidence type="ECO:0000313" key="6">
    <source>
        <dbReference type="EMBL" id="SOC53246.1"/>
    </source>
</evidence>
<dbReference type="InterPro" id="IPR029058">
    <property type="entry name" value="AB_hydrolase_fold"/>
</dbReference>
<feature type="region of interest" description="Disordered" evidence="1">
    <location>
        <begin position="27"/>
        <end position="51"/>
    </location>
</feature>
<evidence type="ECO:0000256" key="2">
    <source>
        <dbReference type="SAM" id="SignalP"/>
    </source>
</evidence>
<dbReference type="OrthoDB" id="8871309at2"/>
<dbReference type="Gene3D" id="2.60.40.2200">
    <property type="match status" value="1"/>
</dbReference>
<dbReference type="AlphaFoldDB" id="A0A285VJ67"/>
<keyword evidence="7" id="KW-1185">Reference proteome</keyword>
<dbReference type="SUPFAM" id="SSF53474">
    <property type="entry name" value="alpha/beta-Hydrolases"/>
    <property type="match status" value="1"/>
</dbReference>
<evidence type="ECO:0000259" key="3">
    <source>
        <dbReference type="Pfam" id="PF00561"/>
    </source>
</evidence>
<name>A0A285VJ67_9ACTN</name>
<evidence type="ECO:0000259" key="4">
    <source>
        <dbReference type="Pfam" id="PF18067"/>
    </source>
</evidence>
<keyword evidence="6" id="KW-0378">Hydrolase</keyword>
<feature type="domain" description="AB hydrolase-1" evidence="3">
    <location>
        <begin position="60"/>
        <end position="161"/>
    </location>
</feature>
<evidence type="ECO:0000256" key="1">
    <source>
        <dbReference type="SAM" id="MobiDB-lite"/>
    </source>
</evidence>
<organism evidence="6 7">
    <name type="scientific">Blastococcus aggregatus</name>
    <dbReference type="NCBI Taxonomy" id="38502"/>
    <lineage>
        <taxon>Bacteria</taxon>
        <taxon>Bacillati</taxon>
        <taxon>Actinomycetota</taxon>
        <taxon>Actinomycetes</taxon>
        <taxon>Geodermatophilales</taxon>
        <taxon>Geodermatophilaceae</taxon>
        <taxon>Blastococcus</taxon>
    </lineage>
</organism>
<feature type="signal peptide" evidence="2">
    <location>
        <begin position="1"/>
        <end position="29"/>
    </location>
</feature>
<dbReference type="Gene3D" id="3.40.50.1820">
    <property type="entry name" value="alpha/beta hydrolase"/>
    <property type="match status" value="1"/>
</dbReference>
<keyword evidence="2" id="KW-0732">Signal</keyword>
<dbReference type="Proteomes" id="UP000219435">
    <property type="component" value="Unassembled WGS sequence"/>
</dbReference>
<feature type="chain" id="PRO_5039289848" evidence="2">
    <location>
        <begin position="30"/>
        <end position="451"/>
    </location>
</feature>
<proteinExistence type="predicted"/>
<dbReference type="InterPro" id="IPR040664">
    <property type="entry name" value="AFL_C"/>
</dbReference>
<evidence type="ECO:0000259" key="5">
    <source>
        <dbReference type="Pfam" id="PF21768"/>
    </source>
</evidence>
<dbReference type="GO" id="GO:0016787">
    <property type="term" value="F:hydrolase activity"/>
    <property type="evidence" value="ECO:0007669"/>
    <property type="project" value="UniProtKB-KW"/>
</dbReference>
<dbReference type="InterPro" id="IPR049036">
    <property type="entry name" value="AF_1763-like_C"/>
</dbReference>
<dbReference type="RefSeq" id="WP_097197089.1">
    <property type="nucleotide sequence ID" value="NZ_OBQI01000008.1"/>
</dbReference>
<dbReference type="PROSITE" id="PS51257">
    <property type="entry name" value="PROKAR_LIPOPROTEIN"/>
    <property type="match status" value="1"/>
</dbReference>